<sequence>MADHPTLRRRTFSSTNMPKNTEYRPHEGKFGIVTGGSRGIGAAIARNLAVKGCSLLLVYTSDSSTEPTQALCKELSEAHDVLCFPVQADLAEPTRSIPHILATAKNHFSHPRTGTFQVDIIINNAGIAGNKLLNDPDMGAIEETQFRKQYNVNVLAPLLLVQACQPYLPKDRSGRIINVSSVSASIGCESQSIYAGTKAALEAMTRVWARELAENCTVNAINSGPVWGDMYSLAGEKFWKTNQKYVDSAPLMDYKGGDEAIRARAGGDPEEYDRMVLQGMGGKRPAFTDEIAGVVGMLCSEESGWTTGSVICANGGMKMSIA</sequence>
<dbReference type="InterPro" id="IPR036291">
    <property type="entry name" value="NAD(P)-bd_dom_sf"/>
</dbReference>
<evidence type="ECO:0000256" key="4">
    <source>
        <dbReference type="SAM" id="MobiDB-lite"/>
    </source>
</evidence>
<accession>A0A0D2CK87</accession>
<dbReference type="PANTHER" id="PTHR42760:SF111">
    <property type="entry name" value="3-OXOACYL-(ACYL-CARRIER-PROTEIN) REDUCTASE (AFU_ORTHOLOGUE AFUA_1G10100)"/>
    <property type="match status" value="1"/>
</dbReference>
<evidence type="ECO:0000313" key="6">
    <source>
        <dbReference type="EMBL" id="KIW30475.1"/>
    </source>
</evidence>
<dbReference type="VEuPathDB" id="FungiDB:PV07_06217"/>
<dbReference type="PRINTS" id="PR00080">
    <property type="entry name" value="SDRFAMILY"/>
</dbReference>
<dbReference type="GO" id="GO:0006633">
    <property type="term" value="P:fatty acid biosynthetic process"/>
    <property type="evidence" value="ECO:0007669"/>
    <property type="project" value="TreeGrafter"/>
</dbReference>
<dbReference type="Gene3D" id="3.40.50.720">
    <property type="entry name" value="NAD(P)-binding Rossmann-like Domain"/>
    <property type="match status" value="1"/>
</dbReference>
<dbReference type="CDD" id="cd05233">
    <property type="entry name" value="SDR_c"/>
    <property type="match status" value="1"/>
</dbReference>
<keyword evidence="2" id="KW-0521">NADP</keyword>
<dbReference type="GO" id="GO:0048038">
    <property type="term" value="F:quinone binding"/>
    <property type="evidence" value="ECO:0007669"/>
    <property type="project" value="TreeGrafter"/>
</dbReference>
<dbReference type="InterPro" id="IPR020904">
    <property type="entry name" value="Sc_DH/Rdtase_CS"/>
</dbReference>
<dbReference type="OrthoDB" id="47007at2759"/>
<dbReference type="GO" id="GO:0016616">
    <property type="term" value="F:oxidoreductase activity, acting on the CH-OH group of donors, NAD or NADP as acceptor"/>
    <property type="evidence" value="ECO:0007669"/>
    <property type="project" value="TreeGrafter"/>
</dbReference>
<dbReference type="STRING" id="569365.A0A0D2CK87"/>
<dbReference type="GeneID" id="27345411"/>
<dbReference type="SMART" id="SM00822">
    <property type="entry name" value="PKS_KR"/>
    <property type="match status" value="1"/>
</dbReference>
<dbReference type="PROSITE" id="PS00061">
    <property type="entry name" value="ADH_SHORT"/>
    <property type="match status" value="1"/>
</dbReference>
<gene>
    <name evidence="6" type="ORF">PV07_06217</name>
</gene>
<keyword evidence="7" id="KW-1185">Reference proteome</keyword>
<protein>
    <recommendedName>
        <fullName evidence="5">Ketoreductase domain-containing protein</fullName>
    </recommendedName>
</protein>
<name>A0A0D2CK87_9EURO</name>
<evidence type="ECO:0000313" key="7">
    <source>
        <dbReference type="Proteomes" id="UP000054466"/>
    </source>
</evidence>
<comment type="similarity">
    <text evidence="1 3">Belongs to the short-chain dehydrogenases/reductases (SDR) family.</text>
</comment>
<dbReference type="PRINTS" id="PR00081">
    <property type="entry name" value="GDHRDH"/>
</dbReference>
<proteinExistence type="inferred from homology"/>
<dbReference type="Proteomes" id="UP000054466">
    <property type="component" value="Unassembled WGS sequence"/>
</dbReference>
<evidence type="ECO:0000256" key="1">
    <source>
        <dbReference type="ARBA" id="ARBA00006484"/>
    </source>
</evidence>
<dbReference type="RefSeq" id="XP_016250691.1">
    <property type="nucleotide sequence ID" value="XM_016393172.1"/>
</dbReference>
<feature type="domain" description="Ketoreductase" evidence="5">
    <location>
        <begin position="31"/>
        <end position="230"/>
    </location>
</feature>
<dbReference type="AlphaFoldDB" id="A0A0D2CK87"/>
<organism evidence="6 7">
    <name type="scientific">Cladophialophora immunda</name>
    <dbReference type="NCBI Taxonomy" id="569365"/>
    <lineage>
        <taxon>Eukaryota</taxon>
        <taxon>Fungi</taxon>
        <taxon>Dikarya</taxon>
        <taxon>Ascomycota</taxon>
        <taxon>Pezizomycotina</taxon>
        <taxon>Eurotiomycetes</taxon>
        <taxon>Chaetothyriomycetidae</taxon>
        <taxon>Chaetothyriales</taxon>
        <taxon>Herpotrichiellaceae</taxon>
        <taxon>Cladophialophora</taxon>
    </lineage>
</organism>
<dbReference type="InterPro" id="IPR002347">
    <property type="entry name" value="SDR_fam"/>
</dbReference>
<dbReference type="EMBL" id="KN847042">
    <property type="protein sequence ID" value="KIW30475.1"/>
    <property type="molecule type" value="Genomic_DNA"/>
</dbReference>
<evidence type="ECO:0000256" key="2">
    <source>
        <dbReference type="ARBA" id="ARBA00022857"/>
    </source>
</evidence>
<feature type="region of interest" description="Disordered" evidence="4">
    <location>
        <begin position="1"/>
        <end position="28"/>
    </location>
</feature>
<evidence type="ECO:0000259" key="5">
    <source>
        <dbReference type="SMART" id="SM00822"/>
    </source>
</evidence>
<dbReference type="InterPro" id="IPR057326">
    <property type="entry name" value="KR_dom"/>
</dbReference>
<dbReference type="PANTHER" id="PTHR42760">
    <property type="entry name" value="SHORT-CHAIN DEHYDROGENASES/REDUCTASES FAMILY MEMBER"/>
    <property type="match status" value="1"/>
</dbReference>
<dbReference type="SUPFAM" id="SSF51735">
    <property type="entry name" value="NAD(P)-binding Rossmann-fold domains"/>
    <property type="match status" value="1"/>
</dbReference>
<dbReference type="Pfam" id="PF00106">
    <property type="entry name" value="adh_short"/>
    <property type="match status" value="1"/>
</dbReference>
<evidence type="ECO:0000256" key="3">
    <source>
        <dbReference type="RuleBase" id="RU000363"/>
    </source>
</evidence>
<dbReference type="HOGENOM" id="CLU_010194_1_3_1"/>
<reference evidence="6 7" key="1">
    <citation type="submission" date="2015-01" db="EMBL/GenBank/DDBJ databases">
        <title>The Genome Sequence of Cladophialophora immunda CBS83496.</title>
        <authorList>
            <consortium name="The Broad Institute Genomics Platform"/>
            <person name="Cuomo C."/>
            <person name="de Hoog S."/>
            <person name="Gorbushina A."/>
            <person name="Stielow B."/>
            <person name="Teixiera M."/>
            <person name="Abouelleil A."/>
            <person name="Chapman S.B."/>
            <person name="Priest M."/>
            <person name="Young S.K."/>
            <person name="Wortman J."/>
            <person name="Nusbaum C."/>
            <person name="Birren B."/>
        </authorList>
    </citation>
    <scope>NUCLEOTIDE SEQUENCE [LARGE SCALE GENOMIC DNA]</scope>
    <source>
        <strain evidence="6 7">CBS 83496</strain>
    </source>
</reference>